<dbReference type="RefSeq" id="WP_364445016.1">
    <property type="nucleotide sequence ID" value="NZ_JBFARM010000001.1"/>
</dbReference>
<dbReference type="SUPFAM" id="SSF55298">
    <property type="entry name" value="YjgF-like"/>
    <property type="match status" value="1"/>
</dbReference>
<dbReference type="InterPro" id="IPR013328">
    <property type="entry name" value="6PGD_dom2"/>
</dbReference>
<dbReference type="SUPFAM" id="SSF51735">
    <property type="entry name" value="NAD(P)-binding Rossmann-fold domains"/>
    <property type="match status" value="1"/>
</dbReference>
<evidence type="ECO:0000313" key="2">
    <source>
        <dbReference type="EMBL" id="MEV4284602.1"/>
    </source>
</evidence>
<dbReference type="PANTHER" id="PTHR43580:SF2">
    <property type="entry name" value="CYTOKINE-LIKE NUCLEAR FACTOR N-PAC"/>
    <property type="match status" value="1"/>
</dbReference>
<dbReference type="Proteomes" id="UP001552427">
    <property type="component" value="Unassembled WGS sequence"/>
</dbReference>
<dbReference type="Gene3D" id="1.10.1040.10">
    <property type="entry name" value="N-(1-d-carboxylethyl)-l-norvaline Dehydrogenase, domain 2"/>
    <property type="match status" value="1"/>
</dbReference>
<dbReference type="InterPro" id="IPR008927">
    <property type="entry name" value="6-PGluconate_DH-like_C_sf"/>
</dbReference>
<proteinExistence type="predicted"/>
<dbReference type="EMBL" id="JBFARM010000001">
    <property type="protein sequence ID" value="MEV4284602.1"/>
    <property type="molecule type" value="Genomic_DNA"/>
</dbReference>
<protein>
    <submittedName>
        <fullName evidence="2">NAD(P)-binding domain-containing protein</fullName>
    </submittedName>
</protein>
<evidence type="ECO:0000313" key="3">
    <source>
        <dbReference type="Proteomes" id="UP001552427"/>
    </source>
</evidence>
<dbReference type="SUPFAM" id="SSF48179">
    <property type="entry name" value="6-phosphogluconate dehydrogenase C-terminal domain-like"/>
    <property type="match status" value="1"/>
</dbReference>
<gene>
    <name evidence="2" type="ORF">AB0K40_03790</name>
</gene>
<reference evidence="2 3" key="1">
    <citation type="submission" date="2024-06" db="EMBL/GenBank/DDBJ databases">
        <title>The Natural Products Discovery Center: Release of the First 8490 Sequenced Strains for Exploring Actinobacteria Biosynthetic Diversity.</title>
        <authorList>
            <person name="Kalkreuter E."/>
            <person name="Kautsar S.A."/>
            <person name="Yang D."/>
            <person name="Bader C.D."/>
            <person name="Teijaro C.N."/>
            <person name="Fluegel L."/>
            <person name="Davis C.M."/>
            <person name="Simpson J.R."/>
            <person name="Lauterbach L."/>
            <person name="Steele A.D."/>
            <person name="Gui C."/>
            <person name="Meng S."/>
            <person name="Li G."/>
            <person name="Viehrig K."/>
            <person name="Ye F."/>
            <person name="Su P."/>
            <person name="Kiefer A.F."/>
            <person name="Nichols A."/>
            <person name="Cepeda A.J."/>
            <person name="Yan W."/>
            <person name="Fan B."/>
            <person name="Jiang Y."/>
            <person name="Adhikari A."/>
            <person name="Zheng C.-J."/>
            <person name="Schuster L."/>
            <person name="Cowan T.M."/>
            <person name="Smanski M.J."/>
            <person name="Chevrette M.G."/>
            <person name="De Carvalho L.P.S."/>
            <person name="Shen B."/>
        </authorList>
    </citation>
    <scope>NUCLEOTIDE SEQUENCE [LARGE SCALE GENOMIC DNA]</scope>
    <source>
        <strain evidence="2 3">NPDC049574</strain>
    </source>
</reference>
<dbReference type="Gene3D" id="3.40.50.720">
    <property type="entry name" value="NAD(P)-binding Rossmann-like Domain"/>
    <property type="match status" value="1"/>
</dbReference>
<dbReference type="PANTHER" id="PTHR43580">
    <property type="entry name" value="OXIDOREDUCTASE GLYR1-RELATED"/>
    <property type="match status" value="1"/>
</dbReference>
<dbReference type="InterPro" id="IPR006175">
    <property type="entry name" value="YjgF/YER057c/UK114"/>
</dbReference>
<dbReference type="InterPro" id="IPR006115">
    <property type="entry name" value="6PGDH_NADP-bd"/>
</dbReference>
<feature type="domain" description="6-phosphogluconate dehydrogenase NADP-binding" evidence="1">
    <location>
        <begin position="2"/>
        <end position="137"/>
    </location>
</feature>
<evidence type="ECO:0000259" key="1">
    <source>
        <dbReference type="Pfam" id="PF03446"/>
    </source>
</evidence>
<dbReference type="InterPro" id="IPR051265">
    <property type="entry name" value="HIBADH-related_NP60_sf"/>
</dbReference>
<sequence length="396" mass="40627">MIAFLGQGRMGAPMARRLAAAGHDVTTWRRGTGVTAAAAVEGAGLVITMLSDPAAVREVLTAALPGLRAGTTVVEMSTIGPEAVRELRALLPAGVGLVDAPVLGSVGPAAEGSLTVLAGGDGADLARCREVLSVFGTVRELGPLGAGATMKLAVMNALVPAQVLLAETLAYGEAHGVDREELFGVLAATPLGALAERLRVPAAETRYSLAHAAKDLELGAWEGASVAGAARARLQEARAAGLGERDLTAIAAHVGGHRAGTRAVPLNLATVPATNGMYSHAVRAGDTLYVSGVAAFDEEGRIVGEGSMTAQSEHVYQVIERILADQGAGFGDIAFIRTYLTDMDARAEHGAVRRKYITGTPPASTTVEVSRLFMPGLLLEVDLIVALPSRVTPGGR</sequence>
<keyword evidence="3" id="KW-1185">Reference proteome</keyword>
<dbReference type="InterPro" id="IPR035959">
    <property type="entry name" value="RutC-like_sf"/>
</dbReference>
<accession>A0ABV3GWF7</accession>
<dbReference type="Pfam" id="PF03446">
    <property type="entry name" value="NAD_binding_2"/>
    <property type="match status" value="1"/>
</dbReference>
<dbReference type="CDD" id="cd00448">
    <property type="entry name" value="YjgF_YER057c_UK114_family"/>
    <property type="match status" value="1"/>
</dbReference>
<name>A0ABV3GWF7_9ACTN</name>
<dbReference type="InterPro" id="IPR036291">
    <property type="entry name" value="NAD(P)-bd_dom_sf"/>
</dbReference>
<dbReference type="Gene3D" id="3.30.1330.40">
    <property type="entry name" value="RutC-like"/>
    <property type="match status" value="1"/>
</dbReference>
<comment type="caution">
    <text evidence="2">The sequence shown here is derived from an EMBL/GenBank/DDBJ whole genome shotgun (WGS) entry which is preliminary data.</text>
</comment>
<organism evidence="2 3">
    <name type="scientific">Nonomuraea bangladeshensis</name>
    <dbReference type="NCBI Taxonomy" id="404385"/>
    <lineage>
        <taxon>Bacteria</taxon>
        <taxon>Bacillati</taxon>
        <taxon>Actinomycetota</taxon>
        <taxon>Actinomycetes</taxon>
        <taxon>Streptosporangiales</taxon>
        <taxon>Streptosporangiaceae</taxon>
        <taxon>Nonomuraea</taxon>
    </lineage>
</organism>
<dbReference type="Pfam" id="PF01042">
    <property type="entry name" value="Ribonuc_L-PSP"/>
    <property type="match status" value="1"/>
</dbReference>